<accession>A0A3B7MIS3</accession>
<protein>
    <submittedName>
        <fullName evidence="1">Uncharacterized protein</fullName>
    </submittedName>
</protein>
<reference evidence="1 2" key="1">
    <citation type="submission" date="2018-09" db="EMBL/GenBank/DDBJ databases">
        <title>Genome sequencing of strain 6GH32-13.</title>
        <authorList>
            <person name="Weon H.-Y."/>
            <person name="Heo J."/>
            <person name="Kwon S.-W."/>
        </authorList>
    </citation>
    <scope>NUCLEOTIDE SEQUENCE [LARGE SCALE GENOMIC DNA]</scope>
    <source>
        <strain evidence="1 2">5GH32-13</strain>
    </source>
</reference>
<dbReference type="KEGG" id="pseg:D3H65_02790"/>
<dbReference type="Proteomes" id="UP000263900">
    <property type="component" value="Chromosome"/>
</dbReference>
<evidence type="ECO:0000313" key="1">
    <source>
        <dbReference type="EMBL" id="AXY72956.1"/>
    </source>
</evidence>
<dbReference type="EMBL" id="CP032157">
    <property type="protein sequence ID" value="AXY72956.1"/>
    <property type="molecule type" value="Genomic_DNA"/>
</dbReference>
<sequence>MIPGSNSIHSKEGAVAALFLWNSPVIQSLHQQFRVKPFHQPSIGLLEYDHRNRKQHGPDEEV</sequence>
<gene>
    <name evidence="1" type="ORF">D3H65_02790</name>
</gene>
<evidence type="ECO:0000313" key="2">
    <source>
        <dbReference type="Proteomes" id="UP000263900"/>
    </source>
</evidence>
<keyword evidence="2" id="KW-1185">Reference proteome</keyword>
<name>A0A3B7MIS3_9BACT</name>
<dbReference type="AlphaFoldDB" id="A0A3B7MIS3"/>
<organism evidence="1 2">
    <name type="scientific">Paraflavitalea soli</name>
    <dbReference type="NCBI Taxonomy" id="2315862"/>
    <lineage>
        <taxon>Bacteria</taxon>
        <taxon>Pseudomonadati</taxon>
        <taxon>Bacteroidota</taxon>
        <taxon>Chitinophagia</taxon>
        <taxon>Chitinophagales</taxon>
        <taxon>Chitinophagaceae</taxon>
        <taxon>Paraflavitalea</taxon>
    </lineage>
</organism>
<proteinExistence type="predicted"/>